<accession>A0A2Z6V017</accession>
<evidence type="ECO:0000313" key="2">
    <source>
        <dbReference type="Proteomes" id="UP000248272"/>
    </source>
</evidence>
<gene>
    <name evidence="1" type="ORF">MSj_02072</name>
</gene>
<proteinExistence type="predicted"/>
<dbReference type="Proteomes" id="UP000248272">
    <property type="component" value="Unassembled WGS sequence"/>
</dbReference>
<sequence length="208" mass="22789">MRQPSDNSTYIDLKAMTRIRIELVDVYCRDTEDVTGADEFYILGGVGSYSKLGATGDDLKIRPVLTVPIKINDKQRKPFGKGGGIIFDDDVPENNTLYIALAGYDEDANKDWSKHGEMVTKVGSAISAGLKAVPYPPAQITGTILPLAIAGVGLAMMLDKDDELGQLKRDLPVSAISSGSHAQFWTLRKKGGWYSSWDYTVTYRIHKG</sequence>
<evidence type="ECO:0000313" key="1">
    <source>
        <dbReference type="EMBL" id="GBL10580.1"/>
    </source>
</evidence>
<dbReference type="EMBL" id="BDSG01000043">
    <property type="protein sequence ID" value="GBL10580.1"/>
    <property type="molecule type" value="Genomic_DNA"/>
</dbReference>
<comment type="caution">
    <text evidence="1">The sequence shown here is derived from an EMBL/GenBank/DDBJ whole genome shotgun (WGS) entry which is preliminary data.</text>
</comment>
<reference evidence="1 2" key="1">
    <citation type="journal article" date="2018" name="Front. Microbiol.">
        <title>Adaptation of the Freshwater Bloom-Forming Cyanobacterium Microcystis aeruginosa to Brackish Water Is Driven by Recent Horizontal Transfer of Sucrose Genes.</title>
        <authorList>
            <person name="Tanabe Y."/>
            <person name="Hodoki Y."/>
            <person name="Sano T."/>
            <person name="Tada K."/>
            <person name="Watanabe M.M."/>
        </authorList>
    </citation>
    <scope>NUCLEOTIDE SEQUENCE [LARGE SCALE GENOMIC DNA]</scope>
    <source>
        <strain evidence="1 2">Sj</strain>
    </source>
</reference>
<dbReference type="AlphaFoldDB" id="A0A2Z6V017"/>
<protein>
    <submittedName>
        <fullName evidence="1">Uncharacterized protein</fullName>
    </submittedName>
</protein>
<organism evidence="1 2">
    <name type="scientific">Microcystis aeruginosa Sj</name>
    <dbReference type="NCBI Taxonomy" id="1979544"/>
    <lineage>
        <taxon>Bacteria</taxon>
        <taxon>Bacillati</taxon>
        <taxon>Cyanobacteriota</taxon>
        <taxon>Cyanophyceae</taxon>
        <taxon>Oscillatoriophycideae</taxon>
        <taxon>Chroococcales</taxon>
        <taxon>Microcystaceae</taxon>
        <taxon>Microcystis</taxon>
    </lineage>
</organism>
<name>A0A2Z6V017_MICAE</name>